<feature type="signal peptide" evidence="2">
    <location>
        <begin position="1"/>
        <end position="32"/>
    </location>
</feature>
<dbReference type="EMBL" id="MFHQ01000017">
    <property type="protein sequence ID" value="OGF74533.1"/>
    <property type="molecule type" value="Genomic_DNA"/>
</dbReference>
<evidence type="ECO:0008006" key="5">
    <source>
        <dbReference type="Google" id="ProtNLM"/>
    </source>
</evidence>
<reference evidence="3 4" key="1">
    <citation type="journal article" date="2016" name="Nat. Commun.">
        <title>Thousands of microbial genomes shed light on interconnected biogeochemical processes in an aquifer system.</title>
        <authorList>
            <person name="Anantharaman K."/>
            <person name="Brown C.T."/>
            <person name="Hug L.A."/>
            <person name="Sharon I."/>
            <person name="Castelle C.J."/>
            <person name="Probst A.J."/>
            <person name="Thomas B.C."/>
            <person name="Singh A."/>
            <person name="Wilkins M.J."/>
            <person name="Karaoz U."/>
            <person name="Brodie E.L."/>
            <person name="Williams K.H."/>
            <person name="Hubbard S.S."/>
            <person name="Banfield J.F."/>
        </authorList>
    </citation>
    <scope>NUCLEOTIDE SEQUENCE [LARGE SCALE GENOMIC DNA]</scope>
</reference>
<evidence type="ECO:0000313" key="4">
    <source>
        <dbReference type="Proteomes" id="UP000178406"/>
    </source>
</evidence>
<evidence type="ECO:0000256" key="1">
    <source>
        <dbReference type="SAM" id="Phobius"/>
    </source>
</evidence>
<feature type="chain" id="PRO_5009522162" description="Cohesin domain-containing protein" evidence="2">
    <location>
        <begin position="33"/>
        <end position="582"/>
    </location>
</feature>
<gene>
    <name evidence="3" type="ORF">A3J56_01175</name>
</gene>
<dbReference type="GO" id="GO:0030246">
    <property type="term" value="F:carbohydrate binding"/>
    <property type="evidence" value="ECO:0007669"/>
    <property type="project" value="InterPro"/>
</dbReference>
<evidence type="ECO:0000313" key="3">
    <source>
        <dbReference type="EMBL" id="OGF74533.1"/>
    </source>
</evidence>
<feature type="transmembrane region" description="Helical" evidence="1">
    <location>
        <begin position="476"/>
        <end position="499"/>
    </location>
</feature>
<dbReference type="InterPro" id="IPR013783">
    <property type="entry name" value="Ig-like_fold"/>
</dbReference>
<accession>A0A1F5WFY0</accession>
<dbReference type="Gene3D" id="2.60.40.10">
    <property type="entry name" value="Immunoglobulins"/>
    <property type="match status" value="1"/>
</dbReference>
<dbReference type="AlphaFoldDB" id="A0A1F5WFY0"/>
<keyword evidence="2" id="KW-0732">Signal</keyword>
<dbReference type="CDD" id="cd08547">
    <property type="entry name" value="Type_II_cohesin"/>
    <property type="match status" value="1"/>
</dbReference>
<dbReference type="Proteomes" id="UP000178406">
    <property type="component" value="Unassembled WGS sequence"/>
</dbReference>
<dbReference type="Gene3D" id="2.60.40.680">
    <property type="match status" value="1"/>
</dbReference>
<dbReference type="InterPro" id="IPR008965">
    <property type="entry name" value="CBM2/CBM3_carb-bd_dom_sf"/>
</dbReference>
<organism evidence="3 4">
    <name type="scientific">Candidatus Giovannonibacteria bacterium RIFCSPHIGHO2_02_FULL_46_20</name>
    <dbReference type="NCBI Taxonomy" id="1798338"/>
    <lineage>
        <taxon>Bacteria</taxon>
        <taxon>Candidatus Giovannoniibacteriota</taxon>
    </lineage>
</organism>
<dbReference type="STRING" id="1798338.A3J56_01175"/>
<dbReference type="SUPFAM" id="SSF49384">
    <property type="entry name" value="Carbohydrate-binding domain"/>
    <property type="match status" value="1"/>
</dbReference>
<sequence>MRSIFYFLYSRCLAAVLISTFYFLLSVATAQAASLYFSPSSGFYAVGFTMTVHVYVSSADQAMNAASGVVSFSPGTIEIVSVSKANSIMNLWVQEPTFSNANGTLDFEGIALNPGFTGSQGTILSITFRAKSIGQARVSFLSGTILANDGIGTNILVGMGSANFSVTGMVQTKEIPTPPASTRAGNAPVIISSSHPDQSKWYANNEPEFSWKLPSDAIEVRTLIGKSSNGVPTVKYIPPISSKKVDALADGTYYFVLQIRINDGWSDVARYRVNIDTTAPNPFSITFPHGRSGRNPQPIIFFNTTDHGSGVGGYEIKVGSGDTSRIVAPTESNPYTLPAQPPGTHTATVTAIDEAGNKRSASEDFTIEAIDVPIIIYYQNEIEVGDIMKIRGTTYPDSDITVLVKNEDGAIYEEYTRSNSSGDWAIVATKHFSPGVYNFTAMVTDGRGARSAETAPLTIVVNSRFLNNLIQLVLNYFSAVILTLIILAGVVGGSTYLYYRLLGIIRRLRRESGEAEKVLEKSFKLLRKNIDRHVARLRAARSKRSLTTDELLFLEEFEKNLMDTKRTIMKEIKDVSRDIRKK</sequence>
<name>A0A1F5WFY0_9BACT</name>
<keyword evidence="1" id="KW-0472">Membrane</keyword>
<keyword evidence="1" id="KW-1133">Transmembrane helix</keyword>
<proteinExistence type="predicted"/>
<comment type="caution">
    <text evidence="3">The sequence shown here is derived from an EMBL/GenBank/DDBJ whole genome shotgun (WGS) entry which is preliminary data.</text>
</comment>
<keyword evidence="1" id="KW-0812">Transmembrane</keyword>
<protein>
    <recommendedName>
        <fullName evidence="5">Cohesin domain-containing protein</fullName>
    </recommendedName>
</protein>
<evidence type="ECO:0000256" key="2">
    <source>
        <dbReference type="SAM" id="SignalP"/>
    </source>
</evidence>